<evidence type="ECO:0000313" key="1">
    <source>
        <dbReference type="EMBL" id="KIQ57772.1"/>
    </source>
</evidence>
<proteinExistence type="predicted"/>
<comment type="caution">
    <text evidence="1">The sequence shown here is derived from an EMBL/GenBank/DDBJ whole genome shotgun (WGS) entry which is preliminary data.</text>
</comment>
<reference evidence="1 2" key="1">
    <citation type="submission" date="2015-01" db="EMBL/GenBank/DDBJ databases">
        <title>Draft Genome Sequence of the Biocontrol and Plant Growth-Promoting Rhizobacteria (PGPR) Pseudomonas fluorescens UM270.</title>
        <authorList>
            <person name="Hernandez-Salmeron J.E."/>
            <person name="Santoyo G."/>
            <person name="Moreno-Hagelsieb G."/>
            <person name="Hernandez-Leon R."/>
        </authorList>
    </citation>
    <scope>NUCLEOTIDE SEQUENCE [LARGE SCALE GENOMIC DNA]</scope>
    <source>
        <strain evidence="1 2">UM270</strain>
    </source>
</reference>
<dbReference type="OrthoDB" id="6507185at2"/>
<gene>
    <name evidence="1" type="ORF">RL74_19250</name>
</gene>
<name>A0A0D0PAP1_PSEFL</name>
<accession>A0A0D0PAP1</accession>
<protein>
    <submittedName>
        <fullName evidence="1">Uncharacterized protein</fullName>
    </submittedName>
</protein>
<dbReference type="Proteomes" id="UP000032101">
    <property type="component" value="Unassembled WGS sequence"/>
</dbReference>
<dbReference type="EMBL" id="JXNZ01000199">
    <property type="protein sequence ID" value="KIQ57772.1"/>
    <property type="molecule type" value="Genomic_DNA"/>
</dbReference>
<evidence type="ECO:0000313" key="2">
    <source>
        <dbReference type="Proteomes" id="UP000032101"/>
    </source>
</evidence>
<dbReference type="PATRIC" id="fig|294.124.peg.3965"/>
<organism evidence="1 2">
    <name type="scientific">Pseudomonas fluorescens</name>
    <dbReference type="NCBI Taxonomy" id="294"/>
    <lineage>
        <taxon>Bacteria</taxon>
        <taxon>Pseudomonadati</taxon>
        <taxon>Pseudomonadota</taxon>
        <taxon>Gammaproteobacteria</taxon>
        <taxon>Pseudomonadales</taxon>
        <taxon>Pseudomonadaceae</taxon>
        <taxon>Pseudomonas</taxon>
    </lineage>
</organism>
<dbReference type="AlphaFoldDB" id="A0A0D0PAP1"/>
<sequence length="254" mass="28863">MSEQTLQQLLVERVSAFAASDKPVEIIDDHVKKMFTSVIDSCFGRYGDMGEQVTKAIKAALPANLTEIFELTRYNALIAAALKEKWENSGVEADMVRLAQQHIDEVLTKDAMPEVISLQDLLEAFVEDHKESAAEEHWEAPDIRFQPSDYGGLHIYFDKQPKDHGISTYSRSSERSEYTLDNAIHISFDRYGKDRNEKGHEVGSVYAAKIDNEKISQTLKFRTPFEKMVAALYFGKSKIIVDCDEDDFSYGIYD</sequence>